<reference evidence="2" key="1">
    <citation type="submission" date="2020-04" db="EMBL/GenBank/DDBJ databases">
        <title>Analysis of mating type loci in Filobasidium floriforme.</title>
        <authorList>
            <person name="Nowrousian M."/>
        </authorList>
    </citation>
    <scope>NUCLEOTIDE SEQUENCE</scope>
    <source>
        <strain evidence="2">CBS 6242</strain>
    </source>
</reference>
<evidence type="ECO:0000256" key="1">
    <source>
        <dbReference type="SAM" id="MobiDB-lite"/>
    </source>
</evidence>
<evidence type="ECO:0000313" key="3">
    <source>
        <dbReference type="Proteomes" id="UP000812966"/>
    </source>
</evidence>
<accession>A0A8K0NVJ1</accession>
<dbReference type="Proteomes" id="UP000812966">
    <property type="component" value="Unassembled WGS sequence"/>
</dbReference>
<dbReference type="EMBL" id="JABELV010000007">
    <property type="protein sequence ID" value="KAG7571419.1"/>
    <property type="molecule type" value="Genomic_DNA"/>
</dbReference>
<comment type="caution">
    <text evidence="2">The sequence shown here is derived from an EMBL/GenBank/DDBJ whole genome shotgun (WGS) entry which is preliminary data.</text>
</comment>
<name>A0A8K0NVJ1_9TREE</name>
<protein>
    <submittedName>
        <fullName evidence="2">Uncharacterized protein</fullName>
    </submittedName>
</protein>
<gene>
    <name evidence="2" type="ORF">FFLO_00602</name>
</gene>
<keyword evidence="3" id="KW-1185">Reference proteome</keyword>
<sequence length="211" mass="22576">MVIHTGSFEFNGRAIKVRQDRNSTGPGISAQSVSSGVQLAYGSAGPGIDGLPGHADRQPAQTLRQAIHLRQDRMLDNQLDPLSASSNGLGSSPKPVSQEDPKNQVTASIRRGQIGTNVNANNGSSSGRFRNGSHPGRIIMPSFNGFGQPNPMSPVQQRGIPMTPSVSRSIQMRIRAILESDLVHLFADARLQLSRVSCKPSVSRPVRVPPD</sequence>
<organism evidence="2 3">
    <name type="scientific">Filobasidium floriforme</name>
    <dbReference type="NCBI Taxonomy" id="5210"/>
    <lineage>
        <taxon>Eukaryota</taxon>
        <taxon>Fungi</taxon>
        <taxon>Dikarya</taxon>
        <taxon>Basidiomycota</taxon>
        <taxon>Agaricomycotina</taxon>
        <taxon>Tremellomycetes</taxon>
        <taxon>Filobasidiales</taxon>
        <taxon>Filobasidiaceae</taxon>
        <taxon>Filobasidium</taxon>
    </lineage>
</organism>
<feature type="region of interest" description="Disordered" evidence="1">
    <location>
        <begin position="79"/>
        <end position="133"/>
    </location>
</feature>
<proteinExistence type="predicted"/>
<evidence type="ECO:0000313" key="2">
    <source>
        <dbReference type="EMBL" id="KAG7571419.1"/>
    </source>
</evidence>
<feature type="compositionally biased region" description="Low complexity" evidence="1">
    <location>
        <begin position="119"/>
        <end position="133"/>
    </location>
</feature>
<dbReference type="AlphaFoldDB" id="A0A8K0NVJ1"/>